<evidence type="ECO:0000313" key="2">
    <source>
        <dbReference type="EMBL" id="SES19397.1"/>
    </source>
</evidence>
<sequence>MAASRNSPFAPHGPRSRSLSKPRMCLRCANSISTFFRSFIEITYWSVFAMSRATYRASSCSSRVIDRKSMLGSNATSRGRPGRCVSGTGMWRRPCRSARGTDPNSAGRTASLRGLPGRCIGFSWHPTRSPPGSRCHRCGQTCRRPECAVRSCARPASQASVLCRKQCSIFRAMLRKAAQAHTVLIVMVHVTTRNGLHVEAKRCDSSRNHRSATPSGRR</sequence>
<evidence type="ECO:0000256" key="1">
    <source>
        <dbReference type="SAM" id="MobiDB-lite"/>
    </source>
</evidence>
<evidence type="ECO:0000313" key="3">
    <source>
        <dbReference type="Proteomes" id="UP000198885"/>
    </source>
</evidence>
<protein>
    <submittedName>
        <fullName evidence="2">Uncharacterized protein</fullName>
    </submittedName>
</protein>
<dbReference type="STRING" id="641238.SAMN04490244_10713"/>
<accession>A0A1H9VDS9</accession>
<proteinExistence type="predicted"/>
<dbReference type="Proteomes" id="UP000198885">
    <property type="component" value="Unassembled WGS sequence"/>
</dbReference>
<name>A0A1H9VDS9_9RHOB</name>
<dbReference type="AlphaFoldDB" id="A0A1H9VDS9"/>
<gene>
    <name evidence="2" type="ORF">SAMN04490244_10713</name>
</gene>
<reference evidence="2 3" key="1">
    <citation type="submission" date="2016-10" db="EMBL/GenBank/DDBJ databases">
        <authorList>
            <person name="de Groot N.N."/>
        </authorList>
    </citation>
    <scope>NUCLEOTIDE SEQUENCE [LARGE SCALE GENOMIC DNA]</scope>
    <source>
        <strain evidence="2 3">DSM 23042</strain>
    </source>
</reference>
<dbReference type="EMBL" id="FOGU01000007">
    <property type="protein sequence ID" value="SES19397.1"/>
    <property type="molecule type" value="Genomic_DNA"/>
</dbReference>
<keyword evidence="3" id="KW-1185">Reference proteome</keyword>
<feature type="region of interest" description="Disordered" evidence="1">
    <location>
        <begin position="1"/>
        <end position="20"/>
    </location>
</feature>
<organism evidence="2 3">
    <name type="scientific">Tranquillimonas rosea</name>
    <dbReference type="NCBI Taxonomy" id="641238"/>
    <lineage>
        <taxon>Bacteria</taxon>
        <taxon>Pseudomonadati</taxon>
        <taxon>Pseudomonadota</taxon>
        <taxon>Alphaproteobacteria</taxon>
        <taxon>Rhodobacterales</taxon>
        <taxon>Roseobacteraceae</taxon>
        <taxon>Tranquillimonas</taxon>
    </lineage>
</organism>